<feature type="transmembrane region" description="Helical" evidence="8">
    <location>
        <begin position="211"/>
        <end position="237"/>
    </location>
</feature>
<feature type="transmembrane region" description="Helical" evidence="8">
    <location>
        <begin position="249"/>
        <end position="272"/>
    </location>
</feature>
<evidence type="ECO:0000256" key="5">
    <source>
        <dbReference type="ARBA" id="ARBA00022989"/>
    </source>
</evidence>
<dbReference type="InterPro" id="IPR002350">
    <property type="entry name" value="Kazal_dom"/>
</dbReference>
<keyword evidence="8" id="KW-0813">Transport</keyword>
<keyword evidence="3" id="KW-1003">Cell membrane</keyword>
<dbReference type="PROSITE" id="PS51465">
    <property type="entry name" value="KAZAL_2"/>
    <property type="match status" value="1"/>
</dbReference>
<keyword evidence="8" id="KW-0406">Ion transport</keyword>
<feature type="transmembrane region" description="Helical" evidence="8">
    <location>
        <begin position="151"/>
        <end position="173"/>
    </location>
</feature>
<feature type="domain" description="Major facilitator superfamily (MFS) profile" evidence="9">
    <location>
        <begin position="83"/>
        <end position="675"/>
    </location>
</feature>
<dbReference type="GO" id="GO:0015347">
    <property type="term" value="F:sodium-independent organic anion transmembrane transporter activity"/>
    <property type="evidence" value="ECO:0007669"/>
    <property type="project" value="TreeGrafter"/>
</dbReference>
<accession>A0A9Q0YF48</accession>
<keyword evidence="12" id="KW-1185">Reference proteome</keyword>
<dbReference type="PROSITE" id="PS50850">
    <property type="entry name" value="MFS"/>
    <property type="match status" value="1"/>
</dbReference>
<keyword evidence="4 8" id="KW-0812">Transmembrane</keyword>
<dbReference type="InterPro" id="IPR004156">
    <property type="entry name" value="OATP"/>
</dbReference>
<feature type="transmembrane region" description="Helical" evidence="8">
    <location>
        <begin position="84"/>
        <end position="111"/>
    </location>
</feature>
<dbReference type="AlphaFoldDB" id="A0A9Q0YF48"/>
<evidence type="ECO:0000256" key="3">
    <source>
        <dbReference type="ARBA" id="ARBA00022475"/>
    </source>
</evidence>
<dbReference type="OrthoDB" id="5062115at2759"/>
<dbReference type="Proteomes" id="UP001152320">
    <property type="component" value="Chromosome 22"/>
</dbReference>
<dbReference type="Pfam" id="PF03137">
    <property type="entry name" value="OATP"/>
    <property type="match status" value="1"/>
</dbReference>
<feature type="transmembrane region" description="Helical" evidence="8">
    <location>
        <begin position="406"/>
        <end position="428"/>
    </location>
</feature>
<dbReference type="GO" id="GO:0016323">
    <property type="term" value="C:basolateral plasma membrane"/>
    <property type="evidence" value="ECO:0007669"/>
    <property type="project" value="TreeGrafter"/>
</dbReference>
<proteinExistence type="inferred from homology"/>
<evidence type="ECO:0000256" key="4">
    <source>
        <dbReference type="ARBA" id="ARBA00022692"/>
    </source>
</evidence>
<evidence type="ECO:0000256" key="7">
    <source>
        <dbReference type="ARBA" id="ARBA00023157"/>
    </source>
</evidence>
<feature type="transmembrane region" description="Helical" evidence="8">
    <location>
        <begin position="608"/>
        <end position="626"/>
    </location>
</feature>
<feature type="domain" description="Kazal-like" evidence="10">
    <location>
        <begin position="483"/>
        <end position="535"/>
    </location>
</feature>
<dbReference type="PANTHER" id="PTHR11388:SF100">
    <property type="entry name" value="SOLUTE CARRIER ORGANIC ANION TRANSPORTER FAMILY MEMBER 4A1"/>
    <property type="match status" value="1"/>
</dbReference>
<feature type="transmembrane region" description="Helical" evidence="8">
    <location>
        <begin position="651"/>
        <end position="676"/>
    </location>
</feature>
<dbReference type="GO" id="GO:0006811">
    <property type="term" value="P:monoatomic ion transport"/>
    <property type="evidence" value="ECO:0007669"/>
    <property type="project" value="UniProtKB-KW"/>
</dbReference>
<dbReference type="GO" id="GO:0043252">
    <property type="term" value="P:sodium-independent organic anion transport"/>
    <property type="evidence" value="ECO:0007669"/>
    <property type="project" value="TreeGrafter"/>
</dbReference>
<dbReference type="SUPFAM" id="SSF100895">
    <property type="entry name" value="Kazal-type serine protease inhibitors"/>
    <property type="match status" value="1"/>
</dbReference>
<comment type="similarity">
    <text evidence="2 8">Belongs to the organo anion transporter (TC 2.A.60) family.</text>
</comment>
<feature type="transmembrane region" description="Helical" evidence="8">
    <location>
        <begin position="440"/>
        <end position="459"/>
    </location>
</feature>
<dbReference type="Pfam" id="PF07648">
    <property type="entry name" value="Kazal_2"/>
    <property type="match status" value="1"/>
</dbReference>
<keyword evidence="7" id="KW-1015">Disulfide bond</keyword>
<protein>
    <recommendedName>
        <fullName evidence="8">Solute carrier organic anion transporter family member</fullName>
    </recommendedName>
</protein>
<gene>
    <name evidence="11" type="ORF">HOLleu_40369</name>
</gene>
<evidence type="ECO:0000256" key="8">
    <source>
        <dbReference type="RuleBase" id="RU362056"/>
    </source>
</evidence>
<comment type="subcellular location">
    <subcellularLocation>
        <location evidence="1 8">Cell membrane</location>
        <topology evidence="1 8">Multi-pass membrane protein</topology>
    </subcellularLocation>
</comment>
<reference evidence="11" key="1">
    <citation type="submission" date="2021-10" db="EMBL/GenBank/DDBJ databases">
        <title>Tropical sea cucumber genome reveals ecological adaptation and Cuvierian tubules defense mechanism.</title>
        <authorList>
            <person name="Chen T."/>
        </authorList>
    </citation>
    <scope>NUCLEOTIDE SEQUENCE</scope>
    <source>
        <strain evidence="11">Nanhai2018</strain>
        <tissue evidence="11">Muscle</tissue>
    </source>
</reference>
<feature type="transmembrane region" description="Helical" evidence="8">
    <location>
        <begin position="567"/>
        <end position="596"/>
    </location>
</feature>
<keyword evidence="6 8" id="KW-0472">Membrane</keyword>
<dbReference type="Gene3D" id="3.30.60.30">
    <property type="match status" value="1"/>
</dbReference>
<comment type="caution">
    <text evidence="11">The sequence shown here is derived from an EMBL/GenBank/DDBJ whole genome shotgun (WGS) entry which is preliminary data.</text>
</comment>
<dbReference type="InterPro" id="IPR036058">
    <property type="entry name" value="Kazal_dom_sf"/>
</dbReference>
<dbReference type="EMBL" id="JAIZAY010000022">
    <property type="protein sequence ID" value="KAJ8020709.1"/>
    <property type="molecule type" value="Genomic_DNA"/>
</dbReference>
<feature type="transmembrane region" description="Helical" evidence="8">
    <location>
        <begin position="299"/>
        <end position="320"/>
    </location>
</feature>
<evidence type="ECO:0000313" key="11">
    <source>
        <dbReference type="EMBL" id="KAJ8020709.1"/>
    </source>
</evidence>
<evidence type="ECO:0000259" key="9">
    <source>
        <dbReference type="PROSITE" id="PS50850"/>
    </source>
</evidence>
<evidence type="ECO:0000256" key="2">
    <source>
        <dbReference type="ARBA" id="ARBA00009657"/>
    </source>
</evidence>
<dbReference type="Gene3D" id="1.20.1250.20">
    <property type="entry name" value="MFS general substrate transporter like domains"/>
    <property type="match status" value="2"/>
</dbReference>
<feature type="transmembrane region" description="Helical" evidence="8">
    <location>
        <begin position="123"/>
        <end position="144"/>
    </location>
</feature>
<keyword evidence="5 8" id="KW-1133">Transmembrane helix</keyword>
<evidence type="ECO:0000259" key="10">
    <source>
        <dbReference type="PROSITE" id="PS51465"/>
    </source>
</evidence>
<dbReference type="SUPFAM" id="SSF103473">
    <property type="entry name" value="MFS general substrate transporter"/>
    <property type="match status" value="1"/>
</dbReference>
<evidence type="ECO:0000256" key="1">
    <source>
        <dbReference type="ARBA" id="ARBA00004651"/>
    </source>
</evidence>
<evidence type="ECO:0000313" key="12">
    <source>
        <dbReference type="Proteomes" id="UP001152320"/>
    </source>
</evidence>
<dbReference type="PROSITE" id="PS00282">
    <property type="entry name" value="KAZAL_1"/>
    <property type="match status" value="1"/>
</dbReference>
<name>A0A9Q0YF48_HOLLE</name>
<dbReference type="InterPro" id="IPR036259">
    <property type="entry name" value="MFS_trans_sf"/>
</dbReference>
<evidence type="ECO:0000256" key="6">
    <source>
        <dbReference type="ARBA" id="ARBA00023136"/>
    </source>
</evidence>
<organism evidence="11 12">
    <name type="scientific">Holothuria leucospilota</name>
    <name type="common">Black long sea cucumber</name>
    <name type="synonym">Mertensiothuria leucospilota</name>
    <dbReference type="NCBI Taxonomy" id="206669"/>
    <lineage>
        <taxon>Eukaryota</taxon>
        <taxon>Metazoa</taxon>
        <taxon>Echinodermata</taxon>
        <taxon>Eleutherozoa</taxon>
        <taxon>Echinozoa</taxon>
        <taxon>Holothuroidea</taxon>
        <taxon>Aspidochirotacea</taxon>
        <taxon>Aspidochirotida</taxon>
        <taxon>Holothuriidae</taxon>
        <taxon>Holothuria</taxon>
    </lineage>
</organism>
<dbReference type="NCBIfam" id="TIGR00805">
    <property type="entry name" value="oat"/>
    <property type="match status" value="1"/>
</dbReference>
<feature type="transmembrane region" description="Helical" evidence="8">
    <location>
        <begin position="372"/>
        <end position="394"/>
    </location>
</feature>
<sequence length="686" mass="75367">MASGNVNLAFDRQDSEMQLTKAEMRVMSDSDYGSVTSGPVPERFNSVEKKGDDEVFWEDDRDPESCGWCRFRPRWLQTLNRPSVFLVFLCVFAMAQSATISGLVLVSITTLERRFNLPSTRTGTISSCFDFVVMAVIVFVTYGGEKGNKPVFIGTGAFIFALGSYVFTLPHFLTDSYQYGGTPGDNFCSVNRTENELCDVNRPGSETLSQYFWVFIGAQILHGLGAAPLYALGQTFLYENVKPKQSSVYIGIFQAAATFSPAIGFLGGGVLLDNLYTDLSVPAEEVEIDNLSPLWVGNWWIGFLILGTIALLTCFPLIAYPKNLPGAKAFRSQRKSSTQKGAEFTPSAGFGGSLKDFPRAIFTLLKNWPFSFINLAVASENFIVACVSVFGPKYVESQFNLTSGDAAILVGVVIIPAGLFGCLFGGWVIKKFHLEFKGQIRFCLIVLFSSLLLAFAFLLTCDNVPFAGITRDYTDWGEIDKPQNLTSTCNLDCSCSNDFDPVCGSNDILYYSACHAGCTTELDMEDGKRRYSDCLCIITSNTTSKGIVYGTAKEGRCEKIGCVFRPYFFVIVALILGLSLSITVPTITAVLEVVAPAQRSTAMGLQSLLYRGLGTVPGPIVFGALIDKSCILWERECDGLGTCWMYRNLDFALYTFGIVVICRILSLLFFSASLCLHRPAEEEARK</sequence>
<dbReference type="PANTHER" id="PTHR11388">
    <property type="entry name" value="ORGANIC ANION TRANSPORTER"/>
    <property type="match status" value="1"/>
</dbReference>
<dbReference type="InterPro" id="IPR020846">
    <property type="entry name" value="MFS_dom"/>
</dbReference>